<accession>A0AAU9WP72</accession>
<reference evidence="2 3" key="1">
    <citation type="submission" date="2022-05" db="EMBL/GenBank/DDBJ databases">
        <authorList>
            <consortium name="Genoscope - CEA"/>
            <person name="William W."/>
        </authorList>
    </citation>
    <scope>NUCLEOTIDE SEQUENCE [LARGE SCALE GENOMIC DNA]</scope>
</reference>
<feature type="chain" id="PRO_5043863445" evidence="1">
    <location>
        <begin position="22"/>
        <end position="269"/>
    </location>
</feature>
<dbReference type="AlphaFoldDB" id="A0AAU9WP72"/>
<evidence type="ECO:0000313" key="2">
    <source>
        <dbReference type="EMBL" id="CAH3121185.1"/>
    </source>
</evidence>
<protein>
    <submittedName>
        <fullName evidence="2">Uncharacterized protein</fullName>
    </submittedName>
</protein>
<dbReference type="Proteomes" id="UP001159428">
    <property type="component" value="Unassembled WGS sequence"/>
</dbReference>
<comment type="caution">
    <text evidence="2">The sequence shown here is derived from an EMBL/GenBank/DDBJ whole genome shotgun (WGS) entry which is preliminary data.</text>
</comment>
<dbReference type="PANTHER" id="PTHR39313">
    <property type="entry name" value="IM:7138239"/>
    <property type="match status" value="1"/>
</dbReference>
<dbReference type="EMBL" id="CALNXJ010000018">
    <property type="protein sequence ID" value="CAH3121185.1"/>
    <property type="molecule type" value="Genomic_DNA"/>
</dbReference>
<evidence type="ECO:0000313" key="3">
    <source>
        <dbReference type="Proteomes" id="UP001159428"/>
    </source>
</evidence>
<organism evidence="2 3">
    <name type="scientific">Pocillopora meandrina</name>
    <dbReference type="NCBI Taxonomy" id="46732"/>
    <lineage>
        <taxon>Eukaryota</taxon>
        <taxon>Metazoa</taxon>
        <taxon>Cnidaria</taxon>
        <taxon>Anthozoa</taxon>
        <taxon>Hexacorallia</taxon>
        <taxon>Scleractinia</taxon>
        <taxon>Astrocoeniina</taxon>
        <taxon>Pocilloporidae</taxon>
        <taxon>Pocillopora</taxon>
    </lineage>
</organism>
<name>A0AAU9WP72_9CNID</name>
<gene>
    <name evidence="2" type="ORF">PMEA_00009068</name>
</gene>
<sequence length="269" mass="29989">MQIIVYLLCLVAHCSLFNVEAVQVNRNTCYRKQNFELVAYRRGSQEGALEQVMVDVGECAKDNTTNNTCLPYELTEHRNYAMAPVIIEKEIIESCQSASNGCQRLPRLVKYYNGTKFEVTIDVGICSGQCHRNTKCQSFDKKTKSISSANGDRCLVIIVDCACVEPSCYRVSRYEGFPEQYTDSHGNKAMRTKIIDVGKCIGNSRCLKKLPTGNQRINKPKGIWNNLIGYSTMRCITKRSKAHSFITAGGKNFSVRTVESCACLGGGTL</sequence>
<evidence type="ECO:0000256" key="1">
    <source>
        <dbReference type="SAM" id="SignalP"/>
    </source>
</evidence>
<keyword evidence="3" id="KW-1185">Reference proteome</keyword>
<dbReference type="PANTHER" id="PTHR39313:SF1">
    <property type="entry name" value="IM:7138239"/>
    <property type="match status" value="1"/>
</dbReference>
<keyword evidence="1" id="KW-0732">Signal</keyword>
<feature type="signal peptide" evidence="1">
    <location>
        <begin position="1"/>
        <end position="21"/>
    </location>
</feature>
<proteinExistence type="predicted"/>